<organism evidence="2 3">
    <name type="scientific">Piscibacillus salipiscarius</name>
    <dbReference type="NCBI Taxonomy" id="299480"/>
    <lineage>
        <taxon>Bacteria</taxon>
        <taxon>Bacillati</taxon>
        <taxon>Bacillota</taxon>
        <taxon>Bacilli</taxon>
        <taxon>Bacillales</taxon>
        <taxon>Bacillaceae</taxon>
        <taxon>Piscibacillus</taxon>
    </lineage>
</organism>
<reference evidence="3" key="1">
    <citation type="journal article" date="2019" name="Int. J. Syst. Evol. Microbiol.">
        <title>The Global Catalogue of Microorganisms (GCM) 10K type strain sequencing project: providing services to taxonomists for standard genome sequencing and annotation.</title>
        <authorList>
            <consortium name="The Broad Institute Genomics Platform"/>
            <consortium name="The Broad Institute Genome Sequencing Center for Infectious Disease"/>
            <person name="Wu L."/>
            <person name="Ma J."/>
        </authorList>
    </citation>
    <scope>NUCLEOTIDE SEQUENCE [LARGE SCALE GENOMIC DNA]</scope>
    <source>
        <strain evidence="3">TISTR 1571</strain>
    </source>
</reference>
<protein>
    <submittedName>
        <fullName evidence="2">Cupin domain-containing protein</fullName>
    </submittedName>
</protein>
<dbReference type="InterPro" id="IPR013096">
    <property type="entry name" value="Cupin_2"/>
</dbReference>
<evidence type="ECO:0000259" key="1">
    <source>
        <dbReference type="Pfam" id="PF07883"/>
    </source>
</evidence>
<proteinExistence type="predicted"/>
<dbReference type="InterPro" id="IPR014710">
    <property type="entry name" value="RmlC-like_jellyroll"/>
</dbReference>
<feature type="domain" description="Cupin type-2" evidence="1">
    <location>
        <begin position="36"/>
        <end position="103"/>
    </location>
</feature>
<dbReference type="InterPro" id="IPR011051">
    <property type="entry name" value="RmlC_Cupin_sf"/>
</dbReference>
<dbReference type="Proteomes" id="UP001597452">
    <property type="component" value="Unassembled WGS sequence"/>
</dbReference>
<dbReference type="EMBL" id="JBHUMZ010000019">
    <property type="protein sequence ID" value="MFD2638624.1"/>
    <property type="molecule type" value="Genomic_DNA"/>
</dbReference>
<dbReference type="InterPro" id="IPR053146">
    <property type="entry name" value="QDO-like"/>
</dbReference>
<accession>A0ABW5Q9Q2</accession>
<dbReference type="SUPFAM" id="SSF51182">
    <property type="entry name" value="RmlC-like cupins"/>
    <property type="match status" value="1"/>
</dbReference>
<dbReference type="Gene3D" id="2.60.120.10">
    <property type="entry name" value="Jelly Rolls"/>
    <property type="match status" value="1"/>
</dbReference>
<evidence type="ECO:0000313" key="3">
    <source>
        <dbReference type="Proteomes" id="UP001597452"/>
    </source>
</evidence>
<dbReference type="PANTHER" id="PTHR36440:SF1">
    <property type="entry name" value="PUTATIVE (AFU_ORTHOLOGUE AFUA_8G07350)-RELATED"/>
    <property type="match status" value="1"/>
</dbReference>
<dbReference type="RefSeq" id="WP_377328343.1">
    <property type="nucleotide sequence ID" value="NZ_JBHUMZ010000019.1"/>
</dbReference>
<keyword evidence="3" id="KW-1185">Reference proteome</keyword>
<sequence>MATAIKEKSMIHKFTGEKITFLESSQDTNGEYEYVEMLLPPNGEGQPLHYHKHFEEQFEVLEGKLKVVKGSHSTILEAGKKLLIPKETNHVFINASSEEPVKFRIRMTPAHHFEQSMRILYGLMEDDKTDEKGFPNDRIHIALILEMQDSHVVELPFILKLLLKWLAKKGRKKGIDQELINRYAHQ</sequence>
<gene>
    <name evidence="2" type="ORF">ACFSW4_07105</name>
</gene>
<dbReference type="Pfam" id="PF07883">
    <property type="entry name" value="Cupin_2"/>
    <property type="match status" value="1"/>
</dbReference>
<dbReference type="PANTHER" id="PTHR36440">
    <property type="entry name" value="PUTATIVE (AFU_ORTHOLOGUE AFUA_8G07350)-RELATED"/>
    <property type="match status" value="1"/>
</dbReference>
<evidence type="ECO:0000313" key="2">
    <source>
        <dbReference type="EMBL" id="MFD2638624.1"/>
    </source>
</evidence>
<comment type="caution">
    <text evidence="2">The sequence shown here is derived from an EMBL/GenBank/DDBJ whole genome shotgun (WGS) entry which is preliminary data.</text>
</comment>
<name>A0ABW5Q9Q2_9BACI</name>